<evidence type="ECO:0000313" key="10">
    <source>
        <dbReference type="Proteomes" id="UP000334019"/>
    </source>
</evidence>
<evidence type="ECO:0000256" key="6">
    <source>
        <dbReference type="ARBA" id="ARBA00023004"/>
    </source>
</evidence>
<dbReference type="Proteomes" id="UP000334019">
    <property type="component" value="Chromosome"/>
</dbReference>
<keyword evidence="10" id="KW-1185">Reference proteome</keyword>
<dbReference type="NCBIfam" id="TIGR02046">
    <property type="entry name" value="sdhC_b558_fam"/>
    <property type="match status" value="1"/>
</dbReference>
<keyword evidence="6" id="KW-0408">Iron</keyword>
<sequence length="267" mass="29924">MQQANERATKVRPIARRPKRQLPFPLNLYQTAVGKKWVMALTGIALLGYVLAHMIGNLKLYFGPEDMNAYADWLRHLLYPALPEGWMLWIMRAGLLVAFVLHLHSAYSLTMMNRAARPVGYQGDRDYIAADFAGRTMRWSGIIVLLFIVWHLLDLTIGAEPVNGEFISHDPYNNVVASFERPLVAAFYVVANLALGLHIFHGAWSMFQSLGANNPKLNPIRRPFAVAFAAIVVVGNVSFPIAVQAGLVDQDNRTTPYADEVHEEALR</sequence>
<dbReference type="SUPFAM" id="SSF81343">
    <property type="entry name" value="Fumarate reductase respiratory complex transmembrane subunits"/>
    <property type="match status" value="1"/>
</dbReference>
<evidence type="ECO:0000313" key="9">
    <source>
        <dbReference type="EMBL" id="QGG93949.1"/>
    </source>
</evidence>
<dbReference type="RefSeq" id="WP_153758055.1">
    <property type="nucleotide sequence ID" value="NZ_CP045851.1"/>
</dbReference>
<dbReference type="Pfam" id="PF01127">
    <property type="entry name" value="Sdh_cyt"/>
    <property type="match status" value="1"/>
</dbReference>
<dbReference type="KEGG" id="atq:GH723_01860"/>
<dbReference type="InterPro" id="IPR011138">
    <property type="entry name" value="Cytochrome_b-558"/>
</dbReference>
<evidence type="ECO:0000256" key="3">
    <source>
        <dbReference type="ARBA" id="ARBA00022692"/>
    </source>
</evidence>
<accession>A0A5Q2RAQ6</accession>
<name>A0A5Q2RAQ6_9ACTN</name>
<dbReference type="InterPro" id="IPR000701">
    <property type="entry name" value="SuccDH_FuR_B_TM-su"/>
</dbReference>
<dbReference type="GO" id="GO:0046872">
    <property type="term" value="F:metal ion binding"/>
    <property type="evidence" value="ECO:0007669"/>
    <property type="project" value="UniProtKB-KW"/>
</dbReference>
<dbReference type="Gene3D" id="1.20.1300.10">
    <property type="entry name" value="Fumarate reductase/succinate dehydrogenase, transmembrane subunit"/>
    <property type="match status" value="1"/>
</dbReference>
<evidence type="ECO:0000256" key="1">
    <source>
        <dbReference type="ARBA" id="ARBA00004370"/>
    </source>
</evidence>
<evidence type="ECO:0000256" key="2">
    <source>
        <dbReference type="ARBA" id="ARBA00022617"/>
    </source>
</evidence>
<keyword evidence="3 8" id="KW-0812">Transmembrane</keyword>
<dbReference type="CDD" id="cd03498">
    <property type="entry name" value="SQR_TypeB_2_TM"/>
    <property type="match status" value="1"/>
</dbReference>
<feature type="transmembrane region" description="Helical" evidence="8">
    <location>
        <begin position="142"/>
        <end position="162"/>
    </location>
</feature>
<reference evidence="9 10" key="1">
    <citation type="submission" date="2019-11" db="EMBL/GenBank/DDBJ databases">
        <authorList>
            <person name="He Y."/>
        </authorList>
    </citation>
    <scope>NUCLEOTIDE SEQUENCE [LARGE SCALE GENOMIC DNA]</scope>
    <source>
        <strain evidence="9 10">SCSIO 58843</strain>
    </source>
</reference>
<feature type="transmembrane region" description="Helical" evidence="8">
    <location>
        <begin position="224"/>
        <end position="247"/>
    </location>
</feature>
<feature type="transmembrane region" description="Helical" evidence="8">
    <location>
        <begin position="182"/>
        <end position="204"/>
    </location>
</feature>
<dbReference type="InterPro" id="IPR034804">
    <property type="entry name" value="SQR/QFR_C/D"/>
</dbReference>
<feature type="transmembrane region" description="Helical" evidence="8">
    <location>
        <begin position="86"/>
        <end position="107"/>
    </location>
</feature>
<dbReference type="AlphaFoldDB" id="A0A5Q2RAQ6"/>
<protein>
    <submittedName>
        <fullName evidence="9">Succinate dehydrogenase</fullName>
    </submittedName>
</protein>
<keyword evidence="4" id="KW-0479">Metal-binding</keyword>
<feature type="transmembrane region" description="Helical" evidence="8">
    <location>
        <begin position="37"/>
        <end position="56"/>
    </location>
</feature>
<dbReference type="GO" id="GO:0016020">
    <property type="term" value="C:membrane"/>
    <property type="evidence" value="ECO:0007669"/>
    <property type="project" value="UniProtKB-SubCell"/>
</dbReference>
<evidence type="ECO:0000256" key="7">
    <source>
        <dbReference type="ARBA" id="ARBA00023136"/>
    </source>
</evidence>
<evidence type="ECO:0000256" key="4">
    <source>
        <dbReference type="ARBA" id="ARBA00022723"/>
    </source>
</evidence>
<dbReference type="EMBL" id="CP045851">
    <property type="protein sequence ID" value="QGG93949.1"/>
    <property type="molecule type" value="Genomic_DNA"/>
</dbReference>
<keyword evidence="7 8" id="KW-0472">Membrane</keyword>
<keyword evidence="2" id="KW-0349">Heme</keyword>
<gene>
    <name evidence="9" type="ORF">GH723_01860</name>
</gene>
<proteinExistence type="predicted"/>
<keyword evidence="5 8" id="KW-1133">Transmembrane helix</keyword>
<organism evidence="9 10">
    <name type="scientific">Actinomarinicola tropica</name>
    <dbReference type="NCBI Taxonomy" id="2789776"/>
    <lineage>
        <taxon>Bacteria</taxon>
        <taxon>Bacillati</taxon>
        <taxon>Actinomycetota</taxon>
        <taxon>Acidimicrobiia</taxon>
        <taxon>Acidimicrobiales</taxon>
        <taxon>Iamiaceae</taxon>
        <taxon>Actinomarinicola</taxon>
    </lineage>
</organism>
<evidence type="ECO:0000256" key="5">
    <source>
        <dbReference type="ARBA" id="ARBA00022989"/>
    </source>
</evidence>
<evidence type="ECO:0000256" key="8">
    <source>
        <dbReference type="SAM" id="Phobius"/>
    </source>
</evidence>
<comment type="subcellular location">
    <subcellularLocation>
        <location evidence="1">Membrane</location>
    </subcellularLocation>
</comment>